<organism evidence="3 4">
    <name type="scientific">Mycena metata</name>
    <dbReference type="NCBI Taxonomy" id="1033252"/>
    <lineage>
        <taxon>Eukaryota</taxon>
        <taxon>Fungi</taxon>
        <taxon>Dikarya</taxon>
        <taxon>Basidiomycota</taxon>
        <taxon>Agaricomycotina</taxon>
        <taxon>Agaricomycetes</taxon>
        <taxon>Agaricomycetidae</taxon>
        <taxon>Agaricales</taxon>
        <taxon>Marasmiineae</taxon>
        <taxon>Mycenaceae</taxon>
        <taxon>Mycena</taxon>
    </lineage>
</organism>
<protein>
    <submittedName>
        <fullName evidence="3">Uncharacterized protein</fullName>
    </submittedName>
</protein>
<gene>
    <name evidence="3" type="ORF">B0H16DRAFT_1720247</name>
</gene>
<feature type="region of interest" description="Disordered" evidence="1">
    <location>
        <begin position="1"/>
        <end position="74"/>
    </location>
</feature>
<keyword evidence="2" id="KW-0472">Membrane</keyword>
<dbReference type="AlphaFoldDB" id="A0AAD7J9D9"/>
<dbReference type="EMBL" id="JARKIB010000038">
    <property type="protein sequence ID" value="KAJ7760025.1"/>
    <property type="molecule type" value="Genomic_DNA"/>
</dbReference>
<dbReference type="Proteomes" id="UP001215598">
    <property type="component" value="Unassembled WGS sequence"/>
</dbReference>
<evidence type="ECO:0000256" key="1">
    <source>
        <dbReference type="SAM" id="MobiDB-lite"/>
    </source>
</evidence>
<comment type="caution">
    <text evidence="3">The sequence shown here is derived from an EMBL/GenBank/DDBJ whole genome shotgun (WGS) entry which is preliminary data.</text>
</comment>
<feature type="compositionally biased region" description="Polar residues" evidence="1">
    <location>
        <begin position="1"/>
        <end position="11"/>
    </location>
</feature>
<feature type="transmembrane region" description="Helical" evidence="2">
    <location>
        <begin position="207"/>
        <end position="235"/>
    </location>
</feature>
<feature type="transmembrane region" description="Helical" evidence="2">
    <location>
        <begin position="247"/>
        <end position="280"/>
    </location>
</feature>
<feature type="compositionally biased region" description="Polar residues" evidence="1">
    <location>
        <begin position="34"/>
        <end position="51"/>
    </location>
</feature>
<feature type="transmembrane region" description="Helical" evidence="2">
    <location>
        <begin position="300"/>
        <end position="320"/>
    </location>
</feature>
<proteinExistence type="predicted"/>
<evidence type="ECO:0000313" key="3">
    <source>
        <dbReference type="EMBL" id="KAJ7760025.1"/>
    </source>
</evidence>
<sequence length="324" mass="35003">MSNPAEVNDTYSHNREGIDDPPNRSGPSRGCMASGSNVQLENIPSNLFSVSNDEEPPRQGVGATFTRGHFTDPPRQMDTARLAEMEEGHAGGNETHELTDLSPNQRIAALEQRIEALEILIRNMGLEGVGERPQATITPWRVLNTALVLGLGAYKAITTYRGQSMGPTTADWIGGVVWTLISYWVSFFDDPTPSHSGSFFTYDMSGVVFAVSVNLAILGVGVVGGGAILIAGILAFFNTWGDNYSTLVLGIIIFILFAVVVAAALGTVGDALLALFWHAPRFSIPAFPRFPRGLFRASDWSLRRLGGLVLVLLLPAMFSLPNRI</sequence>
<evidence type="ECO:0000313" key="4">
    <source>
        <dbReference type="Proteomes" id="UP001215598"/>
    </source>
</evidence>
<feature type="transmembrane region" description="Helical" evidence="2">
    <location>
        <begin position="169"/>
        <end position="187"/>
    </location>
</feature>
<name>A0AAD7J9D9_9AGAR</name>
<accession>A0AAD7J9D9</accession>
<keyword evidence="2" id="KW-1133">Transmembrane helix</keyword>
<reference evidence="3" key="1">
    <citation type="submission" date="2023-03" db="EMBL/GenBank/DDBJ databases">
        <title>Massive genome expansion in bonnet fungi (Mycena s.s.) driven by repeated elements and novel gene families across ecological guilds.</title>
        <authorList>
            <consortium name="Lawrence Berkeley National Laboratory"/>
            <person name="Harder C.B."/>
            <person name="Miyauchi S."/>
            <person name="Viragh M."/>
            <person name="Kuo A."/>
            <person name="Thoen E."/>
            <person name="Andreopoulos B."/>
            <person name="Lu D."/>
            <person name="Skrede I."/>
            <person name="Drula E."/>
            <person name="Henrissat B."/>
            <person name="Morin E."/>
            <person name="Kohler A."/>
            <person name="Barry K."/>
            <person name="LaButti K."/>
            <person name="Morin E."/>
            <person name="Salamov A."/>
            <person name="Lipzen A."/>
            <person name="Mereny Z."/>
            <person name="Hegedus B."/>
            <person name="Baldrian P."/>
            <person name="Stursova M."/>
            <person name="Weitz H."/>
            <person name="Taylor A."/>
            <person name="Grigoriev I.V."/>
            <person name="Nagy L.G."/>
            <person name="Martin F."/>
            <person name="Kauserud H."/>
        </authorList>
    </citation>
    <scope>NUCLEOTIDE SEQUENCE</scope>
    <source>
        <strain evidence="3">CBHHK182m</strain>
    </source>
</reference>
<keyword evidence="2" id="KW-0812">Transmembrane</keyword>
<feature type="compositionally biased region" description="Basic and acidic residues" evidence="1">
    <location>
        <begin position="12"/>
        <end position="22"/>
    </location>
</feature>
<evidence type="ECO:0000256" key="2">
    <source>
        <dbReference type="SAM" id="Phobius"/>
    </source>
</evidence>
<keyword evidence="4" id="KW-1185">Reference proteome</keyword>